<keyword evidence="1" id="KW-0472">Membrane</keyword>
<evidence type="ECO:0000313" key="2">
    <source>
        <dbReference type="EMBL" id="SIQ70621.1"/>
    </source>
</evidence>
<protein>
    <recommendedName>
        <fullName evidence="4">DUF3667 domain-containing protein</fullName>
    </recommendedName>
</protein>
<dbReference type="Pfam" id="PF12412">
    <property type="entry name" value="DUF3667"/>
    <property type="match status" value="1"/>
</dbReference>
<keyword evidence="1" id="KW-0812">Transmembrane</keyword>
<evidence type="ECO:0008006" key="4">
    <source>
        <dbReference type="Google" id="ProtNLM"/>
    </source>
</evidence>
<dbReference type="EMBL" id="FTNM01000001">
    <property type="protein sequence ID" value="SIQ70621.1"/>
    <property type="molecule type" value="Genomic_DNA"/>
</dbReference>
<dbReference type="RefSeq" id="WP_071530808.1">
    <property type="nucleotide sequence ID" value="NZ_FTNM01000001.1"/>
</dbReference>
<reference evidence="3" key="1">
    <citation type="submission" date="2017-01" db="EMBL/GenBank/DDBJ databases">
        <authorList>
            <person name="Varghese N."/>
            <person name="Submissions S."/>
        </authorList>
    </citation>
    <scope>NUCLEOTIDE SEQUENCE [LARGE SCALE GENOMIC DNA]</scope>
    <source>
        <strain evidence="3">DM9</strain>
    </source>
</reference>
<gene>
    <name evidence="2" type="ORF">SAMN05421545_1142</name>
</gene>
<feature type="transmembrane region" description="Helical" evidence="1">
    <location>
        <begin position="280"/>
        <end position="304"/>
    </location>
</feature>
<dbReference type="Proteomes" id="UP000185924">
    <property type="component" value="Unassembled WGS sequence"/>
</dbReference>
<dbReference type="OrthoDB" id="7446256at2"/>
<organism evidence="2 3">
    <name type="scientific">Pontibacter lucknowensis</name>
    <dbReference type="NCBI Taxonomy" id="1077936"/>
    <lineage>
        <taxon>Bacteria</taxon>
        <taxon>Pseudomonadati</taxon>
        <taxon>Bacteroidota</taxon>
        <taxon>Cytophagia</taxon>
        <taxon>Cytophagales</taxon>
        <taxon>Hymenobacteraceae</taxon>
        <taxon>Pontibacter</taxon>
    </lineage>
</organism>
<name>A0A1N6UYI2_9BACT</name>
<proteinExistence type="predicted"/>
<sequence length="305" mass="35350">MAKKRRKFVQCPNCGYTFEEVNNYCPNCGQENHDLNVPVKHLVEEFFESTLHYDTKFWLTFKYLLTRPGYLTEKFNLGKRVSYVPPFRLYVFVSIFFFTAVALFASDGLVISDAQSAKNQLETTNPEAVAQILQADSLARVKAGLPANDTSSFIAGDTSSVIINEEVDNKFRNFLKNEEQSRQKLLKNISFMMFVLMPFFGFILYLFYRSQRRNYVEHLMFSVHFHTFVFLLIMFAILVEVIFSNIDTNGWVFLISMVYLFFALRYVYKESYLRTAVKLIPIGLTYLISLAILFIATVGISVLFS</sequence>
<feature type="transmembrane region" description="Helical" evidence="1">
    <location>
        <begin position="189"/>
        <end position="207"/>
    </location>
</feature>
<feature type="transmembrane region" description="Helical" evidence="1">
    <location>
        <begin position="219"/>
        <end position="243"/>
    </location>
</feature>
<evidence type="ECO:0000313" key="3">
    <source>
        <dbReference type="Proteomes" id="UP000185924"/>
    </source>
</evidence>
<keyword evidence="3" id="KW-1185">Reference proteome</keyword>
<keyword evidence="1" id="KW-1133">Transmembrane helix</keyword>
<accession>A0A1N6UYI2</accession>
<dbReference type="InterPro" id="IPR022134">
    <property type="entry name" value="DUF3667"/>
</dbReference>
<evidence type="ECO:0000256" key="1">
    <source>
        <dbReference type="SAM" id="Phobius"/>
    </source>
</evidence>
<dbReference type="STRING" id="1077936.SAMN05421545_1142"/>
<dbReference type="CDD" id="cd00350">
    <property type="entry name" value="rubredoxin_like"/>
    <property type="match status" value="1"/>
</dbReference>
<dbReference type="AlphaFoldDB" id="A0A1N6UYI2"/>
<feature type="transmembrane region" description="Helical" evidence="1">
    <location>
        <begin position="249"/>
        <end position="268"/>
    </location>
</feature>
<feature type="transmembrane region" description="Helical" evidence="1">
    <location>
        <begin position="89"/>
        <end position="111"/>
    </location>
</feature>